<proteinExistence type="inferred from homology"/>
<evidence type="ECO:0000313" key="11">
    <source>
        <dbReference type="Proteomes" id="UP000250192"/>
    </source>
</evidence>
<accession>A0A2X0U2K8</accession>
<feature type="signal peptide" evidence="8">
    <location>
        <begin position="1"/>
        <end position="27"/>
    </location>
</feature>
<dbReference type="GO" id="GO:0006508">
    <property type="term" value="P:proteolysis"/>
    <property type="evidence" value="ECO:0007669"/>
    <property type="project" value="UniProtKB-KW"/>
</dbReference>
<organism evidence="10 11">
    <name type="scientific">Schaalia odontolytica</name>
    <dbReference type="NCBI Taxonomy" id="1660"/>
    <lineage>
        <taxon>Bacteria</taxon>
        <taxon>Bacillati</taxon>
        <taxon>Actinomycetota</taxon>
        <taxon>Actinomycetes</taxon>
        <taxon>Actinomycetales</taxon>
        <taxon>Actinomycetaceae</taxon>
        <taxon>Schaalia</taxon>
    </lineage>
</organism>
<keyword evidence="4 5" id="KW-0720">Serine protease</keyword>
<keyword evidence="11" id="KW-1185">Reference proteome</keyword>
<dbReference type="PANTHER" id="PTHR43806">
    <property type="entry name" value="PEPTIDASE S8"/>
    <property type="match status" value="1"/>
</dbReference>
<keyword evidence="3 5" id="KW-0378">Hydrolase</keyword>
<dbReference type="PRINTS" id="PR00723">
    <property type="entry name" value="SUBTILISIN"/>
</dbReference>
<feature type="active site" description="Charge relay system" evidence="5">
    <location>
        <position position="160"/>
    </location>
</feature>
<keyword evidence="8" id="KW-0732">Signal</keyword>
<evidence type="ECO:0000256" key="7">
    <source>
        <dbReference type="SAM" id="Phobius"/>
    </source>
</evidence>
<name>A0A2X0U2K8_9ACTO</name>
<dbReference type="PROSITE" id="PS00137">
    <property type="entry name" value="SUBTILASE_HIS"/>
    <property type="match status" value="1"/>
</dbReference>
<keyword evidence="2 5" id="KW-0645">Protease</keyword>
<evidence type="ECO:0000256" key="2">
    <source>
        <dbReference type="ARBA" id="ARBA00022670"/>
    </source>
</evidence>
<reference evidence="10 11" key="1">
    <citation type="submission" date="2018-06" db="EMBL/GenBank/DDBJ databases">
        <authorList>
            <consortium name="Pathogen Informatics"/>
            <person name="Doyle S."/>
        </authorList>
    </citation>
    <scope>NUCLEOTIDE SEQUENCE [LARGE SCALE GENOMIC DNA]</scope>
    <source>
        <strain evidence="10 11">NCTC9935</strain>
    </source>
</reference>
<dbReference type="SUPFAM" id="SSF52743">
    <property type="entry name" value="Subtilisin-like"/>
    <property type="match status" value="1"/>
</dbReference>
<evidence type="ECO:0000256" key="6">
    <source>
        <dbReference type="SAM" id="MobiDB-lite"/>
    </source>
</evidence>
<dbReference type="InterPro" id="IPR015500">
    <property type="entry name" value="Peptidase_S8_subtilisin-rel"/>
</dbReference>
<gene>
    <name evidence="10" type="ORF">NCTC9935_01873</name>
</gene>
<feature type="chain" id="PRO_5038655406" evidence="8">
    <location>
        <begin position="28"/>
        <end position="475"/>
    </location>
</feature>
<keyword evidence="7" id="KW-1133">Transmembrane helix</keyword>
<evidence type="ECO:0000256" key="3">
    <source>
        <dbReference type="ARBA" id="ARBA00022801"/>
    </source>
</evidence>
<evidence type="ECO:0000259" key="9">
    <source>
        <dbReference type="Pfam" id="PF00082"/>
    </source>
</evidence>
<feature type="domain" description="Peptidase S8/S53" evidence="9">
    <location>
        <begin position="113"/>
        <end position="386"/>
    </location>
</feature>
<evidence type="ECO:0000256" key="1">
    <source>
        <dbReference type="ARBA" id="ARBA00011073"/>
    </source>
</evidence>
<dbReference type="EMBL" id="UAPR01000010">
    <property type="protein sequence ID" value="SPT56343.1"/>
    <property type="molecule type" value="Genomic_DNA"/>
</dbReference>
<dbReference type="InterPro" id="IPR000209">
    <property type="entry name" value="Peptidase_S8/S53_dom"/>
</dbReference>
<dbReference type="PROSITE" id="PS00136">
    <property type="entry name" value="SUBTILASE_ASP"/>
    <property type="match status" value="1"/>
</dbReference>
<dbReference type="GO" id="GO:0004252">
    <property type="term" value="F:serine-type endopeptidase activity"/>
    <property type="evidence" value="ECO:0007669"/>
    <property type="project" value="UniProtKB-UniRule"/>
</dbReference>
<feature type="active site" description="Charge relay system" evidence="5">
    <location>
        <position position="122"/>
    </location>
</feature>
<dbReference type="EC" id="3.4.21.-" evidence="10"/>
<protein>
    <submittedName>
        <fullName evidence="10">Thermophilic serine proteinase</fullName>
        <ecNumber evidence="10">3.4.21.-</ecNumber>
    </submittedName>
</protein>
<dbReference type="InterPro" id="IPR050131">
    <property type="entry name" value="Peptidase_S8_subtilisin-like"/>
</dbReference>
<feature type="region of interest" description="Disordered" evidence="6">
    <location>
        <begin position="36"/>
        <end position="89"/>
    </location>
</feature>
<feature type="compositionally biased region" description="Pro residues" evidence="6">
    <location>
        <begin position="55"/>
        <end position="70"/>
    </location>
</feature>
<dbReference type="InterPro" id="IPR036852">
    <property type="entry name" value="Peptidase_S8/S53_dom_sf"/>
</dbReference>
<dbReference type="Gene3D" id="3.40.50.200">
    <property type="entry name" value="Peptidase S8/S53 domain"/>
    <property type="match status" value="1"/>
</dbReference>
<evidence type="ECO:0000313" key="10">
    <source>
        <dbReference type="EMBL" id="SPT56343.1"/>
    </source>
</evidence>
<dbReference type="RefSeq" id="WP_245907776.1">
    <property type="nucleotide sequence ID" value="NZ_CBDERX010000079.1"/>
</dbReference>
<evidence type="ECO:0000256" key="4">
    <source>
        <dbReference type="ARBA" id="ARBA00022825"/>
    </source>
</evidence>
<dbReference type="PANTHER" id="PTHR43806:SF11">
    <property type="entry name" value="CEREVISIN-RELATED"/>
    <property type="match status" value="1"/>
</dbReference>
<evidence type="ECO:0000256" key="8">
    <source>
        <dbReference type="SAM" id="SignalP"/>
    </source>
</evidence>
<feature type="transmembrane region" description="Helical" evidence="7">
    <location>
        <begin position="439"/>
        <end position="460"/>
    </location>
</feature>
<dbReference type="AlphaFoldDB" id="A0A2X0U2K8"/>
<dbReference type="InterPro" id="IPR023827">
    <property type="entry name" value="Peptidase_S8_Asp-AS"/>
</dbReference>
<dbReference type="InterPro" id="IPR022398">
    <property type="entry name" value="Peptidase_S8_His-AS"/>
</dbReference>
<feature type="active site" description="Charge relay system" evidence="5">
    <location>
        <position position="338"/>
    </location>
</feature>
<dbReference type="PROSITE" id="PS51892">
    <property type="entry name" value="SUBTILASE"/>
    <property type="match status" value="1"/>
</dbReference>
<dbReference type="GeneID" id="93757859"/>
<dbReference type="Proteomes" id="UP000250192">
    <property type="component" value="Unassembled WGS sequence"/>
</dbReference>
<sequence>MTRGGVRARVISHGLVGAAVATGLALASVVAPVSSSDEAGTSSALGPTIAHADPAPTPSVRPTPTAPPSDAPTEAPEQRQEETCPVDSPRYIKQQPVILDQVGVRRAWDLTRGAGVTVAVVDSGVAAGNEHFNSGDPSVVLPGVDLSGEGTDGRVDVGEHGTAIAGAIAARQLPTAKGSGLVGVAPEAKILPVRIETGLEQGNPDKPGQEPFMSRVARAIRWASDNGAQIIVVAQSSKDPNSDLEAAVAAVRGRSLVVASTGNTYQDQKNNEVVYPAAYEGVLAVTASDAYGFASDQQVHGAHVDLAVPAAVILTTWFDQADCLVGGYSGDTPLPSSSYATAYAGGFAALVASKFPNESPDMWKYRLEVTALRGAADQRTNELGWGVVAPYDALTFDDIGTRYGPPHPDQAAHPVPNRPAVGSPTLANSNDILTVRTSIVSGIVVVGAAILGGLVILSHLRGRPVAHEKDDEDIA</sequence>
<keyword evidence="7" id="KW-0472">Membrane</keyword>
<evidence type="ECO:0000256" key="5">
    <source>
        <dbReference type="PROSITE-ProRule" id="PRU01240"/>
    </source>
</evidence>
<dbReference type="Pfam" id="PF00082">
    <property type="entry name" value="Peptidase_S8"/>
    <property type="match status" value="1"/>
</dbReference>
<comment type="similarity">
    <text evidence="1 5">Belongs to the peptidase S8 family.</text>
</comment>
<keyword evidence="7" id="KW-0812">Transmembrane</keyword>